<dbReference type="GO" id="GO:0060003">
    <property type="term" value="P:copper ion export"/>
    <property type="evidence" value="ECO:0007669"/>
    <property type="project" value="TreeGrafter"/>
</dbReference>
<dbReference type="Pfam" id="PF25954">
    <property type="entry name" value="Beta-barrel_RND_2"/>
    <property type="match status" value="1"/>
</dbReference>
<dbReference type="PANTHER" id="PTHR30097:SF15">
    <property type="entry name" value="CATION EFFLUX SYSTEM PROTEIN CUSB"/>
    <property type="match status" value="1"/>
</dbReference>
<dbReference type="FunFam" id="2.40.30.170:FF:000010">
    <property type="entry name" value="Efflux RND transporter periplasmic adaptor subunit"/>
    <property type="match status" value="1"/>
</dbReference>
<dbReference type="Pfam" id="PF25975">
    <property type="entry name" value="CzcB_C"/>
    <property type="match status" value="1"/>
</dbReference>
<dbReference type="Proteomes" id="UP001320326">
    <property type="component" value="Chromosome"/>
</dbReference>
<dbReference type="GO" id="GO:0022857">
    <property type="term" value="F:transmembrane transporter activity"/>
    <property type="evidence" value="ECO:0007669"/>
    <property type="project" value="InterPro"/>
</dbReference>
<dbReference type="InterPro" id="IPR058792">
    <property type="entry name" value="Beta-barrel_RND_2"/>
</dbReference>
<keyword evidence="10" id="KW-1185">Reference proteome</keyword>
<keyword evidence="2" id="KW-0813">Transport</keyword>
<evidence type="ECO:0000259" key="8">
    <source>
        <dbReference type="Pfam" id="PF25975"/>
    </source>
</evidence>
<dbReference type="InterPro" id="IPR042230">
    <property type="entry name" value="CusF_sf"/>
</dbReference>
<feature type="region of interest" description="Disordered" evidence="5">
    <location>
        <begin position="441"/>
        <end position="465"/>
    </location>
</feature>
<dbReference type="KEGG" id="seme:MIZ01_1635"/>
<evidence type="ECO:0000256" key="2">
    <source>
        <dbReference type="ARBA" id="ARBA00022448"/>
    </source>
</evidence>
<accession>A0AAN1XAL6</accession>
<organism evidence="9 10">
    <name type="scientific">Sideroxyarcus emersonii</name>
    <dbReference type="NCBI Taxonomy" id="2764705"/>
    <lineage>
        <taxon>Bacteria</taxon>
        <taxon>Pseudomonadati</taxon>
        <taxon>Pseudomonadota</taxon>
        <taxon>Betaproteobacteria</taxon>
        <taxon>Nitrosomonadales</taxon>
        <taxon>Gallionellaceae</taxon>
        <taxon>Sideroxyarcus</taxon>
    </lineage>
</organism>
<dbReference type="InterPro" id="IPR021647">
    <property type="entry name" value="CusF_Ec"/>
</dbReference>
<dbReference type="Gene3D" id="2.40.50.320">
    <property type="entry name" value="Copper binding periplasmic protein CusF"/>
    <property type="match status" value="1"/>
</dbReference>
<proteinExistence type="inferred from homology"/>
<evidence type="ECO:0000259" key="7">
    <source>
        <dbReference type="Pfam" id="PF25954"/>
    </source>
</evidence>
<dbReference type="InterPro" id="IPR051909">
    <property type="entry name" value="MFP_Cation_Efflux"/>
</dbReference>
<sequence>MNTLVKTTLAVLLLLGVAAAGYWFGIHAGPAAKEPATAPVARKVLYYRNPMGLPDTSPQPKKDAMGMDYVPVYEGDAEPNGQFGISLDKVQKLGVKSEAAAMRELDTALRVTGRIEVDERRTYTIAPKFEGWVEHLYANTTGQAVGKGQPLFDVYSPELVSAQREHALAQQGLASMQDADDAAKKSMQQLVTASAARLKNWDIAPSPQPADETAGHSTPRDKAVQGDGGQGDEREKQSSISARPHVTFRSPVSGIVLDKKAIQGMRFSAGEPLYQIADLASVWVIADVPEQDIGQVRPGSRVQVGVDAWPGRSFDGKVAFVYPTLDNATRTVPVRMEIANPHGLLKPAMFARARIETGASGKVLAVPASAVIDSGNRQVVLVRLAEGRFEPRTVTTGKRGDDYIQIESGIAEGEQVVTAANFLLDSESNLKAALGGMDEHAGHAATPTATTAAGRPAPAQPVSVGHQASGTLDAINGDGTVSVTHGPIGSLGWPGMTMDFALANPSLVAGIKPGSAISFELVERKPGEYVITRLQAQHEGH</sequence>
<dbReference type="AlphaFoldDB" id="A0AAN1XAL6"/>
<feature type="domain" description="CusB-like beta-barrel" evidence="7">
    <location>
        <begin position="281"/>
        <end position="357"/>
    </location>
</feature>
<gene>
    <name evidence="9" type="ORF">MIZ01_1635</name>
</gene>
<reference evidence="9 10" key="1">
    <citation type="journal article" date="2022" name="Int. J. Syst. Evol. Microbiol.">
        <title>&lt;i&gt;Sideroxyarcus emersonii&lt;/i&gt; gen. nov. sp. nov., a neutrophilic, microaerobic iron- and thiosulfate-oxidizing bacterium isolated from iron-rich wetland sediment.</title>
        <authorList>
            <person name="Kato S."/>
            <person name="Itoh T."/>
            <person name="Iino T."/>
            <person name="Ohkuma M."/>
        </authorList>
    </citation>
    <scope>NUCLEOTIDE SEQUENCE [LARGE SCALE GENOMIC DNA]</scope>
    <source>
        <strain evidence="9 10">MIZ01</strain>
    </source>
</reference>
<evidence type="ECO:0000256" key="5">
    <source>
        <dbReference type="SAM" id="MobiDB-lite"/>
    </source>
</evidence>
<protein>
    <submittedName>
        <fullName evidence="9">Multidrug resistance protein MdtA</fullName>
    </submittedName>
</protein>
<evidence type="ECO:0000313" key="10">
    <source>
        <dbReference type="Proteomes" id="UP001320326"/>
    </source>
</evidence>
<dbReference type="RefSeq" id="WP_237246399.1">
    <property type="nucleotide sequence ID" value="NZ_AP023423.1"/>
</dbReference>
<dbReference type="FunFam" id="2.40.420.20:FF:000003">
    <property type="entry name" value="Cation efflux system protein cusB"/>
    <property type="match status" value="1"/>
</dbReference>
<dbReference type="NCBIfam" id="TIGR01730">
    <property type="entry name" value="RND_mfp"/>
    <property type="match status" value="1"/>
</dbReference>
<name>A0AAN1XAL6_9PROT</name>
<feature type="compositionally biased region" description="Low complexity" evidence="5">
    <location>
        <begin position="443"/>
        <end position="457"/>
    </location>
</feature>
<dbReference type="InterPro" id="IPR058649">
    <property type="entry name" value="CzcB_C"/>
</dbReference>
<keyword evidence="3" id="KW-0732">Signal</keyword>
<dbReference type="GO" id="GO:0046914">
    <property type="term" value="F:transition metal ion binding"/>
    <property type="evidence" value="ECO:0007669"/>
    <property type="project" value="TreeGrafter"/>
</dbReference>
<dbReference type="Gene3D" id="2.40.30.170">
    <property type="match status" value="1"/>
</dbReference>
<dbReference type="PANTHER" id="PTHR30097">
    <property type="entry name" value="CATION EFFLUX SYSTEM PROTEIN CUSB"/>
    <property type="match status" value="1"/>
</dbReference>
<evidence type="ECO:0000256" key="1">
    <source>
        <dbReference type="ARBA" id="ARBA00009477"/>
    </source>
</evidence>
<feature type="domain" description="CzcB-like C-terminal circularly permuted SH3-like" evidence="8">
    <location>
        <begin position="364"/>
        <end position="424"/>
    </location>
</feature>
<dbReference type="GO" id="GO:0016020">
    <property type="term" value="C:membrane"/>
    <property type="evidence" value="ECO:0007669"/>
    <property type="project" value="InterPro"/>
</dbReference>
<feature type="region of interest" description="Disordered" evidence="5">
    <location>
        <begin position="200"/>
        <end position="244"/>
    </location>
</feature>
<evidence type="ECO:0000256" key="3">
    <source>
        <dbReference type="ARBA" id="ARBA00022729"/>
    </source>
</evidence>
<feature type="domain" description="CusB-like barrel-sandwich hybrid" evidence="6">
    <location>
        <begin position="124"/>
        <end position="277"/>
    </location>
</feature>
<dbReference type="Pfam" id="PF11604">
    <property type="entry name" value="CusF_Ec"/>
    <property type="match status" value="1"/>
</dbReference>
<dbReference type="EMBL" id="AP023423">
    <property type="protein sequence ID" value="BCK87838.1"/>
    <property type="molecule type" value="Genomic_DNA"/>
</dbReference>
<comment type="similarity">
    <text evidence="1">Belongs to the membrane fusion protein (MFP) (TC 8.A.1) family.</text>
</comment>
<dbReference type="InterPro" id="IPR058790">
    <property type="entry name" value="BSH_CusB"/>
</dbReference>
<dbReference type="SUPFAM" id="SSF111369">
    <property type="entry name" value="HlyD-like secretion proteins"/>
    <property type="match status" value="1"/>
</dbReference>
<evidence type="ECO:0000256" key="4">
    <source>
        <dbReference type="ARBA" id="ARBA00023065"/>
    </source>
</evidence>
<evidence type="ECO:0000313" key="9">
    <source>
        <dbReference type="EMBL" id="BCK87838.1"/>
    </source>
</evidence>
<keyword evidence="4" id="KW-0406">Ion transport</keyword>
<dbReference type="GO" id="GO:0030288">
    <property type="term" value="C:outer membrane-bounded periplasmic space"/>
    <property type="evidence" value="ECO:0007669"/>
    <property type="project" value="TreeGrafter"/>
</dbReference>
<dbReference type="Gene3D" id="2.40.420.20">
    <property type="match status" value="1"/>
</dbReference>
<dbReference type="GO" id="GO:0015679">
    <property type="term" value="P:plasma membrane copper ion transport"/>
    <property type="evidence" value="ECO:0007669"/>
    <property type="project" value="TreeGrafter"/>
</dbReference>
<dbReference type="InterPro" id="IPR006143">
    <property type="entry name" value="RND_pump_MFP"/>
</dbReference>
<evidence type="ECO:0000259" key="6">
    <source>
        <dbReference type="Pfam" id="PF25919"/>
    </source>
</evidence>
<dbReference type="Pfam" id="PF25919">
    <property type="entry name" value="BSH_CusB"/>
    <property type="match status" value="1"/>
</dbReference>